<reference evidence="13 14" key="1">
    <citation type="journal article" date="2016" name="Nat. Commun.">
        <title>Thousands of microbial genomes shed light on interconnected biogeochemical processes in an aquifer system.</title>
        <authorList>
            <person name="Anantharaman K."/>
            <person name="Brown C.T."/>
            <person name="Hug L.A."/>
            <person name="Sharon I."/>
            <person name="Castelle C.J."/>
            <person name="Probst A.J."/>
            <person name="Thomas B.C."/>
            <person name="Singh A."/>
            <person name="Wilkins M.J."/>
            <person name="Karaoz U."/>
            <person name="Brodie E.L."/>
            <person name="Williams K.H."/>
            <person name="Hubbard S.S."/>
            <person name="Banfield J.F."/>
        </authorList>
    </citation>
    <scope>NUCLEOTIDE SEQUENCE [LARGE SCALE GENOMIC DNA]</scope>
</reference>
<evidence type="ECO:0000256" key="6">
    <source>
        <dbReference type="ARBA" id="ARBA00035207"/>
    </source>
</evidence>
<evidence type="ECO:0000256" key="8">
    <source>
        <dbReference type="RuleBase" id="RU004005"/>
    </source>
</evidence>
<feature type="coiled-coil region" evidence="11">
    <location>
        <begin position="48"/>
        <end position="75"/>
    </location>
</feature>
<keyword evidence="11" id="KW-0175">Coiled coil</keyword>
<evidence type="ECO:0000313" key="13">
    <source>
        <dbReference type="EMBL" id="OGD53928.1"/>
    </source>
</evidence>
<gene>
    <name evidence="7" type="primary">rplV</name>
    <name evidence="13" type="ORF">A3J78_01590</name>
</gene>
<dbReference type="CDD" id="cd00336">
    <property type="entry name" value="Ribosomal_L22"/>
    <property type="match status" value="1"/>
</dbReference>
<evidence type="ECO:0000256" key="5">
    <source>
        <dbReference type="ARBA" id="ARBA00023274"/>
    </source>
</evidence>
<comment type="function">
    <text evidence="7">The globular domain of the protein is located near the polypeptide exit tunnel on the outside of the subunit, while an extended beta-hairpin is found that lines the wall of the exit tunnel in the center of the 70S ribosome.</text>
</comment>
<comment type="function">
    <text evidence="7 10">This protein binds specifically to 23S rRNA; its binding is stimulated by other ribosomal proteins, e.g., L4, L17, and L20. It is important during the early stages of 50S assembly. It makes multiple contacts with different domains of the 23S rRNA in the assembled 50S subunit and ribosome.</text>
</comment>
<dbReference type="SUPFAM" id="SSF54843">
    <property type="entry name" value="Ribosomal protein L22"/>
    <property type="match status" value="1"/>
</dbReference>
<keyword evidence="5 7" id="KW-0687">Ribonucleoprotein</keyword>
<feature type="region of interest" description="Disordered" evidence="12">
    <location>
        <begin position="118"/>
        <end position="157"/>
    </location>
</feature>
<dbReference type="GO" id="GO:0019843">
    <property type="term" value="F:rRNA binding"/>
    <property type="evidence" value="ECO:0007669"/>
    <property type="project" value="UniProtKB-UniRule"/>
</dbReference>
<keyword evidence="3 7" id="KW-0694">RNA-binding</keyword>
<evidence type="ECO:0000256" key="12">
    <source>
        <dbReference type="SAM" id="MobiDB-lite"/>
    </source>
</evidence>
<evidence type="ECO:0000256" key="11">
    <source>
        <dbReference type="SAM" id="Coils"/>
    </source>
</evidence>
<dbReference type="GO" id="GO:0003735">
    <property type="term" value="F:structural constituent of ribosome"/>
    <property type="evidence" value="ECO:0007669"/>
    <property type="project" value="InterPro"/>
</dbReference>
<dbReference type="InterPro" id="IPR047867">
    <property type="entry name" value="Ribosomal_uL22_bac/org-type"/>
</dbReference>
<dbReference type="PANTHER" id="PTHR13501">
    <property type="entry name" value="CHLOROPLAST 50S RIBOSOMAL PROTEIN L22-RELATED"/>
    <property type="match status" value="1"/>
</dbReference>
<dbReference type="EMBL" id="MEZJ01000024">
    <property type="protein sequence ID" value="OGD53928.1"/>
    <property type="molecule type" value="Genomic_DNA"/>
</dbReference>
<dbReference type="AlphaFoldDB" id="A0A1F5DFF6"/>
<evidence type="ECO:0000256" key="2">
    <source>
        <dbReference type="ARBA" id="ARBA00022730"/>
    </source>
</evidence>
<dbReference type="Pfam" id="PF00237">
    <property type="entry name" value="Ribosomal_L22"/>
    <property type="match status" value="1"/>
</dbReference>
<evidence type="ECO:0000313" key="14">
    <source>
        <dbReference type="Proteomes" id="UP000178758"/>
    </source>
</evidence>
<keyword evidence="4 7" id="KW-0689">Ribosomal protein</keyword>
<dbReference type="PANTHER" id="PTHR13501:SF8">
    <property type="entry name" value="LARGE RIBOSOMAL SUBUNIT PROTEIN UL22M"/>
    <property type="match status" value="1"/>
</dbReference>
<evidence type="ECO:0000256" key="4">
    <source>
        <dbReference type="ARBA" id="ARBA00022980"/>
    </source>
</evidence>
<sequence length="157" mass="17993">MLIRAKQKYIRITPRKVRLIAKAIKSLTPVEALDYLKFINKKAALPLAKTIKQALANAENNLKLAKQELKFNKIDIQEGAVYKRWRPVSRGRAHSILKRTCHIEVVLESKDKQKLEVKSGEKEAIKEAKPKTMLKAKASKGKQSSRLLSRLKLKRKK</sequence>
<dbReference type="HAMAP" id="MF_01331_B">
    <property type="entry name" value="Ribosomal_uL22_B"/>
    <property type="match status" value="1"/>
</dbReference>
<dbReference type="InterPro" id="IPR036394">
    <property type="entry name" value="Ribosomal_uL22_sf"/>
</dbReference>
<evidence type="ECO:0000256" key="3">
    <source>
        <dbReference type="ARBA" id="ARBA00022884"/>
    </source>
</evidence>
<evidence type="ECO:0000256" key="1">
    <source>
        <dbReference type="ARBA" id="ARBA00009451"/>
    </source>
</evidence>
<comment type="subunit">
    <text evidence="7 9">Part of the 50S ribosomal subunit.</text>
</comment>
<dbReference type="GO" id="GO:0022625">
    <property type="term" value="C:cytosolic large ribosomal subunit"/>
    <property type="evidence" value="ECO:0007669"/>
    <property type="project" value="TreeGrafter"/>
</dbReference>
<comment type="caution">
    <text evidence="13">The sequence shown here is derived from an EMBL/GenBank/DDBJ whole genome shotgun (WGS) entry which is preliminary data.</text>
</comment>
<dbReference type="Proteomes" id="UP000178758">
    <property type="component" value="Unassembled WGS sequence"/>
</dbReference>
<evidence type="ECO:0000256" key="9">
    <source>
        <dbReference type="RuleBase" id="RU004006"/>
    </source>
</evidence>
<evidence type="ECO:0000256" key="10">
    <source>
        <dbReference type="RuleBase" id="RU004008"/>
    </source>
</evidence>
<keyword evidence="2 7" id="KW-0699">rRNA-binding</keyword>
<evidence type="ECO:0000256" key="7">
    <source>
        <dbReference type="HAMAP-Rule" id="MF_01331"/>
    </source>
</evidence>
<dbReference type="InterPro" id="IPR005727">
    <property type="entry name" value="Ribosomal_uL22_bac/chlpt-type"/>
</dbReference>
<dbReference type="NCBIfam" id="TIGR01044">
    <property type="entry name" value="rplV_bact"/>
    <property type="match status" value="1"/>
</dbReference>
<organism evidence="13 14">
    <name type="scientific">Candidatus Beckwithbacteria bacterium RBG_13_35_6</name>
    <dbReference type="NCBI Taxonomy" id="1797456"/>
    <lineage>
        <taxon>Bacteria</taxon>
        <taxon>Candidatus Beckwithiibacteriota</taxon>
    </lineage>
</organism>
<feature type="compositionally biased region" description="Basic and acidic residues" evidence="12">
    <location>
        <begin position="118"/>
        <end position="130"/>
    </location>
</feature>
<dbReference type="InterPro" id="IPR001063">
    <property type="entry name" value="Ribosomal_uL22"/>
</dbReference>
<proteinExistence type="inferred from homology"/>
<comment type="similarity">
    <text evidence="1 7 8">Belongs to the universal ribosomal protein uL22 family.</text>
</comment>
<accession>A0A1F5DFF6</accession>
<protein>
    <recommendedName>
        <fullName evidence="6 7">Large ribosomal subunit protein uL22</fullName>
    </recommendedName>
</protein>
<dbReference type="Gene3D" id="3.90.470.10">
    <property type="entry name" value="Ribosomal protein L22/L17"/>
    <property type="match status" value="1"/>
</dbReference>
<name>A0A1F5DFF6_9BACT</name>
<dbReference type="GO" id="GO:0006412">
    <property type="term" value="P:translation"/>
    <property type="evidence" value="ECO:0007669"/>
    <property type="project" value="UniProtKB-UniRule"/>
</dbReference>